<dbReference type="FunFam" id="3.40.50.300:FF:000066">
    <property type="entry name" value="ABC transporter B family member 1"/>
    <property type="match status" value="2"/>
</dbReference>
<dbReference type="InterPro" id="IPR027417">
    <property type="entry name" value="P-loop_NTPase"/>
</dbReference>
<dbReference type="GO" id="GO:0010329">
    <property type="term" value="F:auxin efflux transmembrane transporter activity"/>
    <property type="evidence" value="ECO:0007669"/>
    <property type="project" value="UniProtKB-ARBA"/>
</dbReference>
<dbReference type="InterPro" id="IPR017871">
    <property type="entry name" value="ABC_transporter-like_CS"/>
</dbReference>
<evidence type="ECO:0000256" key="3">
    <source>
        <dbReference type="ARBA" id="ARBA00022448"/>
    </source>
</evidence>
<dbReference type="SUPFAM" id="SSF90123">
    <property type="entry name" value="ABC transporter transmembrane region"/>
    <property type="match status" value="2"/>
</dbReference>
<evidence type="ECO:0000256" key="10">
    <source>
        <dbReference type="ARBA" id="ARBA00023180"/>
    </source>
</evidence>
<feature type="domain" description="ABC transporter" evidence="13">
    <location>
        <begin position="367"/>
        <end position="603"/>
    </location>
</feature>
<dbReference type="GO" id="GO:0005886">
    <property type="term" value="C:plasma membrane"/>
    <property type="evidence" value="ECO:0007669"/>
    <property type="project" value="UniProtKB-SubCell"/>
</dbReference>
<dbReference type="GO" id="GO:0005524">
    <property type="term" value="F:ATP binding"/>
    <property type="evidence" value="ECO:0007669"/>
    <property type="project" value="UniProtKB-KW"/>
</dbReference>
<evidence type="ECO:0000313" key="16">
    <source>
        <dbReference type="Proteomes" id="UP001281410"/>
    </source>
</evidence>
<dbReference type="CDD" id="cd03249">
    <property type="entry name" value="ABC_MTABC3_MDL1_MDL2"/>
    <property type="match status" value="2"/>
</dbReference>
<dbReference type="AlphaFoldDB" id="A0AAE0AAM0"/>
<evidence type="ECO:0000256" key="6">
    <source>
        <dbReference type="ARBA" id="ARBA00022741"/>
    </source>
</evidence>
<evidence type="ECO:0000256" key="7">
    <source>
        <dbReference type="ARBA" id="ARBA00022840"/>
    </source>
</evidence>
<dbReference type="CDD" id="cd18578">
    <property type="entry name" value="ABC_6TM_Pgp_ABCB1_D2_like"/>
    <property type="match status" value="1"/>
</dbReference>
<evidence type="ECO:0000256" key="11">
    <source>
        <dbReference type="SAM" id="MobiDB-lite"/>
    </source>
</evidence>
<feature type="region of interest" description="Disordered" evidence="11">
    <location>
        <begin position="1"/>
        <end position="22"/>
    </location>
</feature>
<dbReference type="Gene3D" id="3.40.50.300">
    <property type="entry name" value="P-loop containing nucleotide triphosphate hydrolases"/>
    <property type="match status" value="2"/>
</dbReference>
<keyword evidence="10" id="KW-0325">Glycoprotein</keyword>
<dbReference type="InterPro" id="IPR003593">
    <property type="entry name" value="AAA+_ATPase"/>
</dbReference>
<dbReference type="EMBL" id="JANJYJ010000006">
    <property type="protein sequence ID" value="KAK3206478.1"/>
    <property type="molecule type" value="Genomic_DNA"/>
</dbReference>
<evidence type="ECO:0000259" key="14">
    <source>
        <dbReference type="PROSITE" id="PS50929"/>
    </source>
</evidence>
<keyword evidence="9 12" id="KW-0472">Membrane</keyword>
<dbReference type="SMART" id="SM00382">
    <property type="entry name" value="AAA"/>
    <property type="match status" value="2"/>
</dbReference>
<protein>
    <submittedName>
        <fullName evidence="15">Uncharacterized protein</fullName>
    </submittedName>
</protein>
<feature type="transmembrane region" description="Helical" evidence="12">
    <location>
        <begin position="939"/>
        <end position="959"/>
    </location>
</feature>
<dbReference type="PROSITE" id="PS50929">
    <property type="entry name" value="ABC_TM1F"/>
    <property type="match status" value="2"/>
</dbReference>
<dbReference type="InterPro" id="IPR036640">
    <property type="entry name" value="ABC1_TM_sf"/>
</dbReference>
<dbReference type="InterPro" id="IPR011527">
    <property type="entry name" value="ABC1_TM_dom"/>
</dbReference>
<reference evidence="15" key="1">
    <citation type="journal article" date="2023" name="Plant J.">
        <title>Genome sequences and population genomics provide insights into the demographic history, inbreeding, and mutation load of two 'living fossil' tree species of Dipteronia.</title>
        <authorList>
            <person name="Feng Y."/>
            <person name="Comes H.P."/>
            <person name="Chen J."/>
            <person name="Zhu S."/>
            <person name="Lu R."/>
            <person name="Zhang X."/>
            <person name="Li P."/>
            <person name="Qiu J."/>
            <person name="Olsen K.M."/>
            <person name="Qiu Y."/>
        </authorList>
    </citation>
    <scope>NUCLEOTIDE SEQUENCE</scope>
    <source>
        <strain evidence="15">NBL</strain>
    </source>
</reference>
<keyword evidence="7" id="KW-0067">ATP-binding</keyword>
<feature type="domain" description="ABC transmembrane type-1" evidence="14">
    <location>
        <begin position="46"/>
        <end position="332"/>
    </location>
</feature>
<keyword evidence="8 12" id="KW-1133">Transmembrane helix</keyword>
<feature type="transmembrane region" description="Helical" evidence="12">
    <location>
        <begin position="165"/>
        <end position="184"/>
    </location>
</feature>
<evidence type="ECO:0000256" key="5">
    <source>
        <dbReference type="ARBA" id="ARBA00022737"/>
    </source>
</evidence>
<dbReference type="Proteomes" id="UP001281410">
    <property type="component" value="Unassembled WGS sequence"/>
</dbReference>
<dbReference type="InterPro" id="IPR039421">
    <property type="entry name" value="Type_1_exporter"/>
</dbReference>
<dbReference type="GO" id="GO:0010328">
    <property type="term" value="F:auxin influx transmembrane transporter activity"/>
    <property type="evidence" value="ECO:0007669"/>
    <property type="project" value="UniProtKB-ARBA"/>
</dbReference>
<feature type="transmembrane region" description="Helical" evidence="12">
    <location>
        <begin position="272"/>
        <end position="293"/>
    </location>
</feature>
<dbReference type="Gene3D" id="1.20.1560.10">
    <property type="entry name" value="ABC transporter type 1, transmembrane domain"/>
    <property type="match status" value="2"/>
</dbReference>
<feature type="transmembrane region" description="Helical" evidence="12">
    <location>
        <begin position="190"/>
        <end position="212"/>
    </location>
</feature>
<dbReference type="PANTHER" id="PTHR24222:SF50">
    <property type="entry name" value="ABC TRANSPORTER B FAMILY MEMBER 9-LIKE ISOFORM X2"/>
    <property type="match status" value="1"/>
</dbReference>
<name>A0AAE0AAM0_9ROSI</name>
<evidence type="ECO:0000313" key="15">
    <source>
        <dbReference type="EMBL" id="KAK3206478.1"/>
    </source>
</evidence>
<evidence type="ECO:0000256" key="2">
    <source>
        <dbReference type="ARBA" id="ARBA00007577"/>
    </source>
</evidence>
<comment type="subcellular location">
    <subcellularLocation>
        <location evidence="1">Cell membrane</location>
        <topology evidence="1">Multi-pass membrane protein</topology>
    </subcellularLocation>
</comment>
<evidence type="ECO:0000256" key="1">
    <source>
        <dbReference type="ARBA" id="ARBA00004651"/>
    </source>
</evidence>
<feature type="transmembrane region" description="Helical" evidence="12">
    <location>
        <begin position="750"/>
        <end position="772"/>
    </location>
</feature>
<dbReference type="CDD" id="cd18577">
    <property type="entry name" value="ABC_6TM_Pgp_ABCB1_D1_like"/>
    <property type="match status" value="1"/>
</dbReference>
<keyword evidence="16" id="KW-1185">Reference proteome</keyword>
<evidence type="ECO:0000256" key="9">
    <source>
        <dbReference type="ARBA" id="ARBA00023136"/>
    </source>
</evidence>
<dbReference type="SUPFAM" id="SSF52540">
    <property type="entry name" value="P-loop containing nucleoside triphosphate hydrolases"/>
    <property type="match status" value="2"/>
</dbReference>
<dbReference type="PROSITE" id="PS00211">
    <property type="entry name" value="ABC_TRANSPORTER_1"/>
    <property type="match status" value="2"/>
</dbReference>
<feature type="transmembrane region" description="Helical" evidence="12">
    <location>
        <begin position="42"/>
        <end position="66"/>
    </location>
</feature>
<dbReference type="PROSITE" id="PS50893">
    <property type="entry name" value="ABC_TRANSPORTER_2"/>
    <property type="match status" value="2"/>
</dbReference>
<gene>
    <name evidence="15" type="ORF">Dsin_020524</name>
</gene>
<evidence type="ECO:0000256" key="12">
    <source>
        <dbReference type="SAM" id="Phobius"/>
    </source>
</evidence>
<dbReference type="InterPro" id="IPR003439">
    <property type="entry name" value="ABC_transporter-like_ATP-bd"/>
</dbReference>
<dbReference type="Pfam" id="PF00664">
    <property type="entry name" value="ABC_membrane"/>
    <property type="match status" value="2"/>
</dbReference>
<dbReference type="GO" id="GO:0016887">
    <property type="term" value="F:ATP hydrolysis activity"/>
    <property type="evidence" value="ECO:0007669"/>
    <property type="project" value="InterPro"/>
</dbReference>
<comment type="caution">
    <text evidence="15">The sequence shown here is derived from an EMBL/GenBank/DDBJ whole genome shotgun (WGS) entry which is preliminary data.</text>
</comment>
<feature type="transmembrane region" description="Helical" evidence="12">
    <location>
        <begin position="838"/>
        <end position="864"/>
    </location>
</feature>
<dbReference type="PANTHER" id="PTHR24222">
    <property type="entry name" value="ABC TRANSPORTER B FAMILY"/>
    <property type="match status" value="1"/>
</dbReference>
<sequence>MDTGKMKENQETEQNDKKNNKDDQNQKVSFYKLFTFADRLDVVMMIVGTLCAIMGGLAQPLMSVIFGEIVDSFGTATPDNVVSVVSKASLKFVFLAIAAGIASFLQVSCWMSTGERQAARIRGLYLNTIMRQDIAFFDTETTTGEVIGRMSGDTILIQEAMGEKVGKFIQLMSTFLGGFVIGFVKGWQLAIVLLPCIPAMAISGGFMSLLMAKMSSRGQIAYAEAGNVVDQTVGGIRTVASFTGEKRATDNYNKKLEVAYAATVKQGLASGLGIGVVMLIVFSTYGLAIWYGSKLIIERGYNGGRVINVIMAILTGGMSLGQTSPCVNAFASGKAAAYKMFETIKRKPEIDPYDNSGTTLENLEGEIEFKDVHFRYPARPDVQIFSGFSLRVPSGLTAALVGQSGSGKSTVISLLERFYDPDSGEVLIDGVNIKNLQLRWLRQNIGLVGQEPILFAASMKENIAYGKENATDDEIRRAIALANAAKFIDKLPQGMNTMVGPNGTQLSGGQKQRLAIARAILKNPRILLLDEATSALDAESERIVQAALENVMTNRTTVVVAHRLTTIRNADIIAVVHKGKLVEQGNHEELIKDPEGAYSQLVRLQEGAVNARVTNADKPEINSYIMAKSRSQGLSMRSRSGGSSRSSRQSFGLISIGVPATINFFETEAGADQEKTTTEKTTEIDIEKRNKVSMRRLAYLNKPELPILLIGSIAAMIHGVMFPIFGLLISTAIKIFYYPPDQLKQESEHWSLVFVGLGFSTLLAVPCQNYFFGMAGGKLIQRIRSLTFDKVVHQQISWFDDPANSSGAVGARLSTDASTIKSVVGDALALIVQNISTILTGLLIAFTANWILALVILAVSPLMILQGTLQAKFLKGFSADAKLMYEEASQVATDAVGNMRTVASFCAEKKMMDLYHNKCEGPMKQGVRRGLVSGAGFGFSYFVLYCTNAFTFYIGALLVKGGKATAAEVFKVFFAFSITAIGVSQATSTAPDTNKARDSAASILEILDSKPEIDSSSNVGTTLSKVRGDIELEHVSFKYPHRPDVQIFKDLCLSIPSGKTVALVGESGSGKSTVISLLERFYNPDSGRIFLDNVELSKFKLSWLRQQMGLVGQEPILFNETIRMNIAYGKQGEVTEEEIIAATKAANAHNFIAAMPQGYDTNVGERGTQLSGGQKQRIAIARAILKNPKILLLDEATSALDAESERIVQDALDTVMVNRTTVVVAHRLATIRNADIIAVVKNGVIAEKGRHDVLMNINDGAYASLVALQSNSS</sequence>
<feature type="domain" description="ABC transmembrane type-1" evidence="14">
    <location>
        <begin position="709"/>
        <end position="995"/>
    </location>
</feature>
<comment type="similarity">
    <text evidence="2">Belongs to the ABC transporter superfamily. ABCB family. Multidrug resistance exporter (TC 3.A.1.201) subfamily.</text>
</comment>
<dbReference type="Pfam" id="PF00005">
    <property type="entry name" value="ABC_tran"/>
    <property type="match status" value="2"/>
</dbReference>
<proteinExistence type="inferred from homology"/>
<evidence type="ECO:0000256" key="8">
    <source>
        <dbReference type="ARBA" id="ARBA00022989"/>
    </source>
</evidence>
<keyword evidence="6" id="KW-0547">Nucleotide-binding</keyword>
<feature type="transmembrane region" description="Helical" evidence="12">
    <location>
        <begin position="92"/>
        <end position="112"/>
    </location>
</feature>
<dbReference type="FunFam" id="1.20.1560.10:FF:000009">
    <property type="entry name" value="ABC transporter B family member 1"/>
    <property type="match status" value="1"/>
</dbReference>
<accession>A0AAE0AAM0</accession>
<keyword evidence="3" id="KW-0813">Transport</keyword>
<organism evidence="15 16">
    <name type="scientific">Dipteronia sinensis</name>
    <dbReference type="NCBI Taxonomy" id="43782"/>
    <lineage>
        <taxon>Eukaryota</taxon>
        <taxon>Viridiplantae</taxon>
        <taxon>Streptophyta</taxon>
        <taxon>Embryophyta</taxon>
        <taxon>Tracheophyta</taxon>
        <taxon>Spermatophyta</taxon>
        <taxon>Magnoliopsida</taxon>
        <taxon>eudicotyledons</taxon>
        <taxon>Gunneridae</taxon>
        <taxon>Pentapetalae</taxon>
        <taxon>rosids</taxon>
        <taxon>malvids</taxon>
        <taxon>Sapindales</taxon>
        <taxon>Sapindaceae</taxon>
        <taxon>Hippocastanoideae</taxon>
        <taxon>Acereae</taxon>
        <taxon>Dipteronia</taxon>
    </lineage>
</organism>
<dbReference type="GO" id="GO:0140359">
    <property type="term" value="F:ABC-type transporter activity"/>
    <property type="evidence" value="ECO:0007669"/>
    <property type="project" value="InterPro"/>
</dbReference>
<feature type="transmembrane region" description="Helical" evidence="12">
    <location>
        <begin position="705"/>
        <end position="738"/>
    </location>
</feature>
<keyword evidence="5" id="KW-0677">Repeat</keyword>
<feature type="domain" description="ABC transporter" evidence="13">
    <location>
        <begin position="1030"/>
        <end position="1267"/>
    </location>
</feature>
<evidence type="ECO:0000256" key="4">
    <source>
        <dbReference type="ARBA" id="ARBA00022692"/>
    </source>
</evidence>
<dbReference type="FunFam" id="1.20.1560.10:FF:000044">
    <property type="entry name" value="ABC transporter B family member 9"/>
    <property type="match status" value="1"/>
</dbReference>
<keyword evidence="4 12" id="KW-0812">Transmembrane</keyword>
<evidence type="ECO:0000259" key="13">
    <source>
        <dbReference type="PROSITE" id="PS50893"/>
    </source>
</evidence>